<evidence type="ECO:0000313" key="2">
    <source>
        <dbReference type="Proteomes" id="UP000821845"/>
    </source>
</evidence>
<dbReference type="EMBL" id="CM023481">
    <property type="protein sequence ID" value="KAH6945654.1"/>
    <property type="molecule type" value="Genomic_DNA"/>
</dbReference>
<organism evidence="1 2">
    <name type="scientific">Hyalomma asiaticum</name>
    <name type="common">Tick</name>
    <dbReference type="NCBI Taxonomy" id="266040"/>
    <lineage>
        <taxon>Eukaryota</taxon>
        <taxon>Metazoa</taxon>
        <taxon>Ecdysozoa</taxon>
        <taxon>Arthropoda</taxon>
        <taxon>Chelicerata</taxon>
        <taxon>Arachnida</taxon>
        <taxon>Acari</taxon>
        <taxon>Parasitiformes</taxon>
        <taxon>Ixodida</taxon>
        <taxon>Ixodoidea</taxon>
        <taxon>Ixodidae</taxon>
        <taxon>Hyalomminae</taxon>
        <taxon>Hyalomma</taxon>
    </lineage>
</organism>
<protein>
    <submittedName>
        <fullName evidence="1">Uncharacterized protein</fullName>
    </submittedName>
</protein>
<proteinExistence type="predicted"/>
<reference evidence="1" key="1">
    <citation type="submission" date="2020-05" db="EMBL/GenBank/DDBJ databases">
        <title>Large-scale comparative analyses of tick genomes elucidate their genetic diversity and vector capacities.</title>
        <authorList>
            <person name="Jia N."/>
            <person name="Wang J."/>
            <person name="Shi W."/>
            <person name="Du L."/>
            <person name="Sun Y."/>
            <person name="Zhan W."/>
            <person name="Jiang J."/>
            <person name="Wang Q."/>
            <person name="Zhang B."/>
            <person name="Ji P."/>
            <person name="Sakyi L.B."/>
            <person name="Cui X."/>
            <person name="Yuan T."/>
            <person name="Jiang B."/>
            <person name="Yang W."/>
            <person name="Lam T.T.-Y."/>
            <person name="Chang Q."/>
            <person name="Ding S."/>
            <person name="Wang X."/>
            <person name="Zhu J."/>
            <person name="Ruan X."/>
            <person name="Zhao L."/>
            <person name="Wei J."/>
            <person name="Que T."/>
            <person name="Du C."/>
            <person name="Cheng J."/>
            <person name="Dai P."/>
            <person name="Han X."/>
            <person name="Huang E."/>
            <person name="Gao Y."/>
            <person name="Liu J."/>
            <person name="Shao H."/>
            <person name="Ye R."/>
            <person name="Li L."/>
            <person name="Wei W."/>
            <person name="Wang X."/>
            <person name="Wang C."/>
            <person name="Yang T."/>
            <person name="Huo Q."/>
            <person name="Li W."/>
            <person name="Guo W."/>
            <person name="Chen H."/>
            <person name="Zhou L."/>
            <person name="Ni X."/>
            <person name="Tian J."/>
            <person name="Zhou Y."/>
            <person name="Sheng Y."/>
            <person name="Liu T."/>
            <person name="Pan Y."/>
            <person name="Xia L."/>
            <person name="Li J."/>
            <person name="Zhao F."/>
            <person name="Cao W."/>
        </authorList>
    </citation>
    <scope>NUCLEOTIDE SEQUENCE</scope>
    <source>
        <strain evidence="1">Hyas-2018</strain>
    </source>
</reference>
<gene>
    <name evidence="1" type="ORF">HPB50_009527</name>
</gene>
<comment type="caution">
    <text evidence="1">The sequence shown here is derived from an EMBL/GenBank/DDBJ whole genome shotgun (WGS) entry which is preliminary data.</text>
</comment>
<name>A0ACB7TLD3_HYAAI</name>
<evidence type="ECO:0000313" key="1">
    <source>
        <dbReference type="EMBL" id="KAH6945654.1"/>
    </source>
</evidence>
<sequence length="131" mass="14606">MPVILWPIYEQKQNSVAQAARSTNGSLTALGCYGPNICGRDLIQAFDMIKTPFMNVSATEFADVFAPGLGLIKGPPVHLRFGTTGHRNCEKHAMYCTPFVHWEALNVSVVWLRALVFLYPIQIGPHLFCRD</sequence>
<keyword evidence="2" id="KW-1185">Reference proteome</keyword>
<accession>A0ACB7TLD3</accession>
<dbReference type="Proteomes" id="UP000821845">
    <property type="component" value="Chromosome 1"/>
</dbReference>